<dbReference type="SUPFAM" id="SSF54631">
    <property type="entry name" value="CBS-domain pair"/>
    <property type="match status" value="1"/>
</dbReference>
<dbReference type="PANTHER" id="PTHR22777:SF32">
    <property type="entry name" value="UPF0053 INNER MEMBRANE PROTEIN YFJD"/>
    <property type="match status" value="1"/>
</dbReference>
<dbReference type="Pfam" id="PF01595">
    <property type="entry name" value="CNNM"/>
    <property type="match status" value="1"/>
</dbReference>
<feature type="transmembrane region" description="Helical" evidence="11">
    <location>
        <begin position="91"/>
        <end position="111"/>
    </location>
</feature>
<dbReference type="CDD" id="cd04590">
    <property type="entry name" value="CBS_pair_CorC_HlyC_assoc"/>
    <property type="match status" value="1"/>
</dbReference>
<sequence>MLTVLQIISLVSLLCLSAFFSGSETAIFSLSPLTRKKLAEESHKFSSLREPHTLLPTMLFGNTLVNISISYLATILVTGFLGILSPQGIIIITLCIAFVILCLGEVAPKFVSARFGEIVTRKAMSTLLFFKKIFAPFVLLISFRTTRFWKREEAKLTPYEVKVMISLAREEGYVTEREKKFVERVLSLKEITAEDIMTTRRNIQAFDERTPFSSIIEDMMTGHLHSRIPLYRGNIDNITGVFYVKDVLPFLHSKRLGNMRAKRLRRTAMFIPSSMGLSELLENFQKKRTHIAICVDEYGGVDGLITLDDILGKIL</sequence>
<evidence type="ECO:0000259" key="13">
    <source>
        <dbReference type="PROSITE" id="PS51846"/>
    </source>
</evidence>
<keyword evidence="6 10" id="KW-1133">Transmembrane helix</keyword>
<evidence type="ECO:0008006" key="16">
    <source>
        <dbReference type="Google" id="ProtNLM"/>
    </source>
</evidence>
<keyword evidence="5" id="KW-0677">Repeat</keyword>
<evidence type="ECO:0000313" key="14">
    <source>
        <dbReference type="EMBL" id="OYD17276.1"/>
    </source>
</evidence>
<feature type="domain" description="CBS" evidence="12">
    <location>
        <begin position="264"/>
        <end position="315"/>
    </location>
</feature>
<name>A0A235BYJ8_UNCW3</name>
<evidence type="ECO:0000256" key="3">
    <source>
        <dbReference type="ARBA" id="ARBA00022475"/>
    </source>
</evidence>
<keyword evidence="4 10" id="KW-0812">Transmembrane</keyword>
<evidence type="ECO:0000256" key="11">
    <source>
        <dbReference type="SAM" id="Phobius"/>
    </source>
</evidence>
<evidence type="ECO:0000256" key="9">
    <source>
        <dbReference type="PROSITE-ProRule" id="PRU00703"/>
    </source>
</evidence>
<dbReference type="InterPro" id="IPR044751">
    <property type="entry name" value="Ion_transp-like_CBS"/>
</dbReference>
<accession>A0A235BYJ8</accession>
<keyword evidence="3" id="KW-1003">Cell membrane</keyword>
<comment type="caution">
    <text evidence="14">The sequence shown here is derived from an EMBL/GenBank/DDBJ whole genome shotgun (WGS) entry which is preliminary data.</text>
</comment>
<dbReference type="InterPro" id="IPR046342">
    <property type="entry name" value="CBS_dom_sf"/>
</dbReference>
<dbReference type="PANTHER" id="PTHR22777">
    <property type="entry name" value="HEMOLYSIN-RELATED"/>
    <property type="match status" value="1"/>
</dbReference>
<dbReference type="EMBL" id="NOZQ01000026">
    <property type="protein sequence ID" value="OYD17276.1"/>
    <property type="molecule type" value="Genomic_DNA"/>
</dbReference>
<evidence type="ECO:0000256" key="4">
    <source>
        <dbReference type="ARBA" id="ARBA00022692"/>
    </source>
</evidence>
<feature type="transmembrane region" description="Helical" evidence="11">
    <location>
        <begin position="123"/>
        <end position="143"/>
    </location>
</feature>
<dbReference type="Pfam" id="PF00571">
    <property type="entry name" value="CBS"/>
    <property type="match status" value="1"/>
</dbReference>
<feature type="domain" description="CNNM transmembrane" evidence="13">
    <location>
        <begin position="1"/>
        <end position="179"/>
    </location>
</feature>
<evidence type="ECO:0000256" key="2">
    <source>
        <dbReference type="ARBA" id="ARBA00006337"/>
    </source>
</evidence>
<evidence type="ECO:0000256" key="7">
    <source>
        <dbReference type="ARBA" id="ARBA00023122"/>
    </source>
</evidence>
<evidence type="ECO:0000256" key="6">
    <source>
        <dbReference type="ARBA" id="ARBA00022989"/>
    </source>
</evidence>
<organism evidence="14 15">
    <name type="scientific">candidate division WOR-3 bacterium JGI_Cruoil_03_44_89</name>
    <dbReference type="NCBI Taxonomy" id="1973748"/>
    <lineage>
        <taxon>Bacteria</taxon>
        <taxon>Bacteria division WOR-3</taxon>
    </lineage>
</organism>
<dbReference type="Gene3D" id="3.90.1280.20">
    <property type="match status" value="1"/>
</dbReference>
<proteinExistence type="inferred from homology"/>
<evidence type="ECO:0000256" key="8">
    <source>
        <dbReference type="ARBA" id="ARBA00023136"/>
    </source>
</evidence>
<dbReference type="PROSITE" id="PS51846">
    <property type="entry name" value="CNNM"/>
    <property type="match status" value="1"/>
</dbReference>
<dbReference type="AlphaFoldDB" id="A0A235BYJ8"/>
<protein>
    <recommendedName>
        <fullName evidence="16">CNNM transmembrane domain-containing protein</fullName>
    </recommendedName>
</protein>
<dbReference type="Gene3D" id="3.10.580.10">
    <property type="entry name" value="CBS-domain"/>
    <property type="match status" value="1"/>
</dbReference>
<evidence type="ECO:0000259" key="12">
    <source>
        <dbReference type="PROSITE" id="PS51371"/>
    </source>
</evidence>
<comment type="similarity">
    <text evidence="2">Belongs to the UPF0053 family.</text>
</comment>
<keyword evidence="8 10" id="KW-0472">Membrane</keyword>
<evidence type="ECO:0000256" key="5">
    <source>
        <dbReference type="ARBA" id="ARBA00022737"/>
    </source>
</evidence>
<dbReference type="GO" id="GO:0005886">
    <property type="term" value="C:plasma membrane"/>
    <property type="evidence" value="ECO:0007669"/>
    <property type="project" value="UniProtKB-SubCell"/>
</dbReference>
<dbReference type="PROSITE" id="PS51371">
    <property type="entry name" value="CBS"/>
    <property type="match status" value="1"/>
</dbReference>
<evidence type="ECO:0000313" key="15">
    <source>
        <dbReference type="Proteomes" id="UP000215215"/>
    </source>
</evidence>
<dbReference type="InterPro" id="IPR000644">
    <property type="entry name" value="CBS_dom"/>
</dbReference>
<evidence type="ECO:0000256" key="1">
    <source>
        <dbReference type="ARBA" id="ARBA00004651"/>
    </source>
</evidence>
<evidence type="ECO:0000256" key="10">
    <source>
        <dbReference type="PROSITE-ProRule" id="PRU01193"/>
    </source>
</evidence>
<feature type="transmembrane region" description="Helical" evidence="11">
    <location>
        <begin position="64"/>
        <end position="84"/>
    </location>
</feature>
<dbReference type="Proteomes" id="UP000215215">
    <property type="component" value="Unassembled WGS sequence"/>
</dbReference>
<comment type="subcellular location">
    <subcellularLocation>
        <location evidence="1">Cell membrane</location>
        <topology evidence="1">Multi-pass membrane protein</topology>
    </subcellularLocation>
</comment>
<gene>
    <name evidence="14" type="ORF">CH333_01375</name>
</gene>
<reference evidence="14 15" key="1">
    <citation type="submission" date="2017-07" db="EMBL/GenBank/DDBJ databases">
        <title>Recovery of genomes from metagenomes via a dereplication, aggregation, and scoring strategy.</title>
        <authorList>
            <person name="Sieber C.M."/>
            <person name="Probst A.J."/>
            <person name="Sharrar A."/>
            <person name="Thomas B.C."/>
            <person name="Hess M."/>
            <person name="Tringe S.G."/>
            <person name="Banfield J.F."/>
        </authorList>
    </citation>
    <scope>NUCLEOTIDE SEQUENCE [LARGE SCALE GENOMIC DNA]</scope>
    <source>
        <strain evidence="14">JGI_Cruoil_03_44_89</strain>
    </source>
</reference>
<keyword evidence="7 9" id="KW-0129">CBS domain</keyword>
<dbReference type="InterPro" id="IPR002550">
    <property type="entry name" value="CNNM"/>
</dbReference>